<evidence type="ECO:0000256" key="6">
    <source>
        <dbReference type="ARBA" id="ARBA00022792"/>
    </source>
</evidence>
<keyword evidence="14" id="KW-1185">Reference proteome</keyword>
<protein>
    <recommendedName>
        <fullName evidence="3">Cytochrome b-c1 complex subunit 7</fullName>
    </recommendedName>
    <alternativeName>
        <fullName evidence="10">Complex III subunit VII</fullName>
    </alternativeName>
    <alternativeName>
        <fullName evidence="11">Ubiquinol-cytochrome c reductase complex 14 kDa protein</fullName>
    </alternativeName>
</protein>
<comment type="subcellular location">
    <subcellularLocation>
        <location evidence="1">Mitochondrion inner membrane</location>
        <topology evidence="1">Peripheral membrane protein</topology>
        <orientation evidence="1">Matrix side</orientation>
    </subcellularLocation>
</comment>
<reference evidence="13 14" key="1">
    <citation type="submission" date="2016-03" db="EMBL/GenBank/DDBJ databases">
        <title>Trachymyrmex septentrionalis WGS genome.</title>
        <authorList>
            <person name="Nygaard S."/>
            <person name="Hu H."/>
            <person name="Boomsma J."/>
            <person name="Zhang G."/>
        </authorList>
    </citation>
    <scope>NUCLEOTIDE SEQUENCE [LARGE SCALE GENOMIC DNA]</scope>
    <source>
        <strain evidence="13">Tsep2-gDNA-1</strain>
        <tissue evidence="13">Whole body</tissue>
    </source>
</reference>
<dbReference type="PANTHER" id="PTHR12022">
    <property type="entry name" value="UBIQUINOL-CYTOCHROME C REDUCTASE COMPLEX 14 KD PROTEIN"/>
    <property type="match status" value="1"/>
</dbReference>
<dbReference type="SUPFAM" id="SSF81524">
    <property type="entry name" value="14 kDa protein of cytochrome bc1 complex (Ubiquinol-cytochrome c reductase)"/>
    <property type="match status" value="1"/>
</dbReference>
<keyword evidence="5" id="KW-0679">Respiratory chain</keyword>
<evidence type="ECO:0000256" key="9">
    <source>
        <dbReference type="ARBA" id="ARBA00023136"/>
    </source>
</evidence>
<proteinExistence type="inferred from homology"/>
<dbReference type="EMBL" id="KQ981914">
    <property type="protein sequence ID" value="KYN33095.1"/>
    <property type="molecule type" value="Genomic_DNA"/>
</dbReference>
<evidence type="ECO:0000256" key="8">
    <source>
        <dbReference type="ARBA" id="ARBA00023128"/>
    </source>
</evidence>
<dbReference type="Pfam" id="PF02271">
    <property type="entry name" value="UCR_14kD"/>
    <property type="match status" value="1"/>
</dbReference>
<name>A0A195EXT2_9HYME</name>
<evidence type="ECO:0000256" key="5">
    <source>
        <dbReference type="ARBA" id="ARBA00022660"/>
    </source>
</evidence>
<sequence length="101" mass="12750">KLAFNSMKFNRYELYMDDMLYYDNLINYYYTSLIHKALRRLPEEVLVARNFRLIRALQLNFLKIYLPREKWVTYEQDIEYRYLKPYIEEIEAEINEFDYYD</sequence>
<dbReference type="Gene3D" id="1.10.1090.10">
    <property type="entry name" value="Cytochrome b-c1 complex subunit 7"/>
    <property type="match status" value="1"/>
</dbReference>
<keyword evidence="7" id="KW-0249">Electron transport</keyword>
<dbReference type="InterPro" id="IPR036544">
    <property type="entry name" value="QCR7_sf"/>
</dbReference>
<evidence type="ECO:0000256" key="11">
    <source>
        <dbReference type="ARBA" id="ARBA00032927"/>
    </source>
</evidence>
<dbReference type="STRING" id="34720.A0A195EXT2"/>
<dbReference type="GO" id="GO:0005743">
    <property type="term" value="C:mitochondrial inner membrane"/>
    <property type="evidence" value="ECO:0007669"/>
    <property type="project" value="UniProtKB-SubCell"/>
</dbReference>
<dbReference type="PANTHER" id="PTHR12022:SF0">
    <property type="entry name" value="CYTOCHROME B-C1 COMPLEX SUBUNIT 7"/>
    <property type="match status" value="1"/>
</dbReference>
<keyword evidence="9" id="KW-0472">Membrane</keyword>
<comment type="subunit">
    <text evidence="12">Component of the ubiquinol-cytochrome c oxidoreductase (cytochrome b-c1 complex, complex III, CIII), a multisubunit enzyme composed of 3 respiratory subunits cytochrome b, cytochrome c1 and Rieske protein, 2 core protein subunits, and additional low-molecular weight protein subunits. The complex exists as an obligatory dimer and forms supercomplexes (SCs) in the inner mitochondrial membrane with cytochrome c oxidase (complex IV, CIV).</text>
</comment>
<evidence type="ECO:0000313" key="13">
    <source>
        <dbReference type="EMBL" id="KYN33095.1"/>
    </source>
</evidence>
<evidence type="ECO:0000256" key="12">
    <source>
        <dbReference type="ARBA" id="ARBA00038521"/>
    </source>
</evidence>
<comment type="similarity">
    <text evidence="2">Belongs to the UQCRB/QCR7 family.</text>
</comment>
<evidence type="ECO:0000256" key="10">
    <source>
        <dbReference type="ARBA" id="ARBA00031021"/>
    </source>
</evidence>
<feature type="non-terminal residue" evidence="13">
    <location>
        <position position="1"/>
    </location>
</feature>
<dbReference type="GO" id="GO:0006122">
    <property type="term" value="P:mitochondrial electron transport, ubiquinol to cytochrome c"/>
    <property type="evidence" value="ECO:0007669"/>
    <property type="project" value="InterPro"/>
</dbReference>
<evidence type="ECO:0000256" key="3">
    <source>
        <dbReference type="ARBA" id="ARBA00016323"/>
    </source>
</evidence>
<evidence type="ECO:0000256" key="7">
    <source>
        <dbReference type="ARBA" id="ARBA00022982"/>
    </source>
</evidence>
<keyword evidence="8" id="KW-0496">Mitochondrion</keyword>
<evidence type="ECO:0000313" key="14">
    <source>
        <dbReference type="Proteomes" id="UP000078541"/>
    </source>
</evidence>
<evidence type="ECO:0000256" key="4">
    <source>
        <dbReference type="ARBA" id="ARBA00022448"/>
    </source>
</evidence>
<dbReference type="AlphaFoldDB" id="A0A195EXT2"/>
<dbReference type="GO" id="GO:0045275">
    <property type="term" value="C:respiratory chain complex III"/>
    <property type="evidence" value="ECO:0007669"/>
    <property type="project" value="InterPro"/>
</dbReference>
<evidence type="ECO:0000256" key="2">
    <source>
        <dbReference type="ARBA" id="ARBA00008554"/>
    </source>
</evidence>
<dbReference type="Proteomes" id="UP000078541">
    <property type="component" value="Unassembled WGS sequence"/>
</dbReference>
<keyword evidence="4" id="KW-0813">Transport</keyword>
<evidence type="ECO:0000256" key="1">
    <source>
        <dbReference type="ARBA" id="ARBA00004443"/>
    </source>
</evidence>
<organism evidence="13 14">
    <name type="scientific">Trachymyrmex septentrionalis</name>
    <dbReference type="NCBI Taxonomy" id="34720"/>
    <lineage>
        <taxon>Eukaryota</taxon>
        <taxon>Metazoa</taxon>
        <taxon>Ecdysozoa</taxon>
        <taxon>Arthropoda</taxon>
        <taxon>Hexapoda</taxon>
        <taxon>Insecta</taxon>
        <taxon>Pterygota</taxon>
        <taxon>Neoptera</taxon>
        <taxon>Endopterygota</taxon>
        <taxon>Hymenoptera</taxon>
        <taxon>Apocrita</taxon>
        <taxon>Aculeata</taxon>
        <taxon>Formicoidea</taxon>
        <taxon>Formicidae</taxon>
        <taxon>Myrmicinae</taxon>
        <taxon>Trachymyrmex</taxon>
    </lineage>
</organism>
<keyword evidence="6" id="KW-0999">Mitochondrion inner membrane</keyword>
<gene>
    <name evidence="13" type="ORF">ALC56_12571</name>
</gene>
<dbReference type="InterPro" id="IPR003197">
    <property type="entry name" value="QCR7"/>
</dbReference>
<accession>A0A195EXT2</accession>